<dbReference type="InterPro" id="IPR003593">
    <property type="entry name" value="AAA+_ATPase"/>
</dbReference>
<keyword evidence="6 11" id="KW-0132">Cell division</keyword>
<dbReference type="InterPro" id="IPR027417">
    <property type="entry name" value="P-loop_NTPase"/>
</dbReference>
<keyword evidence="7 11" id="KW-0547">Nucleotide-binding</keyword>
<evidence type="ECO:0000256" key="8">
    <source>
        <dbReference type="ARBA" id="ARBA00022840"/>
    </source>
</evidence>
<reference evidence="13 14" key="1">
    <citation type="submission" date="2016-10" db="EMBL/GenBank/DDBJ databases">
        <authorList>
            <person name="de Groot N.N."/>
        </authorList>
    </citation>
    <scope>NUCLEOTIDE SEQUENCE [LARGE SCALE GENOMIC DNA]</scope>
    <source>
        <strain evidence="13 14">CGMCC 1.6291</strain>
    </source>
</reference>
<keyword evidence="14" id="KW-1185">Reference proteome</keyword>
<dbReference type="GO" id="GO:0005524">
    <property type="term" value="F:ATP binding"/>
    <property type="evidence" value="ECO:0007669"/>
    <property type="project" value="UniProtKB-UniRule"/>
</dbReference>
<protein>
    <recommendedName>
        <fullName evidence="4 11">Cell division ATP-binding protein FtsE</fullName>
    </recommendedName>
</protein>
<evidence type="ECO:0000256" key="6">
    <source>
        <dbReference type="ARBA" id="ARBA00022618"/>
    </source>
</evidence>
<comment type="subunit">
    <text evidence="11">Homodimer. Forms a membrane-associated complex with FtsX.</text>
</comment>
<dbReference type="PANTHER" id="PTHR24220:SF470">
    <property type="entry name" value="CELL DIVISION ATP-BINDING PROTEIN FTSE"/>
    <property type="match status" value="1"/>
</dbReference>
<evidence type="ECO:0000256" key="10">
    <source>
        <dbReference type="ARBA" id="ARBA00023306"/>
    </source>
</evidence>
<dbReference type="EMBL" id="FOEG01000012">
    <property type="protein sequence ID" value="SEP14247.1"/>
    <property type="molecule type" value="Genomic_DNA"/>
</dbReference>
<evidence type="ECO:0000256" key="4">
    <source>
        <dbReference type="ARBA" id="ARBA00020019"/>
    </source>
</evidence>
<evidence type="ECO:0000256" key="1">
    <source>
        <dbReference type="ARBA" id="ARBA00002579"/>
    </source>
</evidence>
<dbReference type="Pfam" id="PF00005">
    <property type="entry name" value="ABC_tran"/>
    <property type="match status" value="1"/>
</dbReference>
<dbReference type="InterPro" id="IPR003439">
    <property type="entry name" value="ABC_transporter-like_ATP-bd"/>
</dbReference>
<dbReference type="GO" id="GO:0022857">
    <property type="term" value="F:transmembrane transporter activity"/>
    <property type="evidence" value="ECO:0007669"/>
    <property type="project" value="TreeGrafter"/>
</dbReference>
<dbReference type="InterPro" id="IPR017871">
    <property type="entry name" value="ABC_transporter-like_CS"/>
</dbReference>
<dbReference type="OrthoDB" id="66958at2"/>
<evidence type="ECO:0000259" key="12">
    <source>
        <dbReference type="PROSITE" id="PS50893"/>
    </source>
</evidence>
<dbReference type="Gene3D" id="3.40.50.300">
    <property type="entry name" value="P-loop containing nucleotide triphosphate hydrolases"/>
    <property type="match status" value="1"/>
</dbReference>
<dbReference type="PANTHER" id="PTHR24220">
    <property type="entry name" value="IMPORT ATP-BINDING PROTEIN"/>
    <property type="match status" value="1"/>
</dbReference>
<evidence type="ECO:0000256" key="7">
    <source>
        <dbReference type="ARBA" id="ARBA00022741"/>
    </source>
</evidence>
<feature type="domain" description="ABC transporter" evidence="12">
    <location>
        <begin position="2"/>
        <end position="225"/>
    </location>
</feature>
<sequence length="226" mass="24962">MIFFDSVSKQYPGGHEALRSLSFQVDRGEMVFLTGHSGAGKSTLLKLIPVLERPSRGQIVINGINLNRLSSRRIPYLRRRVGMIFQDHRLLHDRTVYHNVALPLVIAGVPHRDIGRRVRAALDKVSLLHRETAYPVTLSGGEQQRVGIARAVVTRPPILLADEPTGNLDPELSEEIMGLFEAFNRVGVTVLIASHDLDLIRRLGHRYLSLGDGQLTADSGRAGRGG</sequence>
<gene>
    <name evidence="11" type="primary">ftsE</name>
    <name evidence="13" type="ORF">SAMN04488052_11235</name>
</gene>
<organism evidence="13 14">
    <name type="scientific">Aquisalimonas asiatica</name>
    <dbReference type="NCBI Taxonomy" id="406100"/>
    <lineage>
        <taxon>Bacteria</taxon>
        <taxon>Pseudomonadati</taxon>
        <taxon>Pseudomonadota</taxon>
        <taxon>Gammaproteobacteria</taxon>
        <taxon>Chromatiales</taxon>
        <taxon>Ectothiorhodospiraceae</taxon>
        <taxon>Aquisalimonas</taxon>
    </lineage>
</organism>
<dbReference type="GO" id="GO:0016887">
    <property type="term" value="F:ATP hydrolysis activity"/>
    <property type="evidence" value="ECO:0007669"/>
    <property type="project" value="InterPro"/>
</dbReference>
<dbReference type="GO" id="GO:0051301">
    <property type="term" value="P:cell division"/>
    <property type="evidence" value="ECO:0007669"/>
    <property type="project" value="UniProtKB-UniRule"/>
</dbReference>
<evidence type="ECO:0000256" key="3">
    <source>
        <dbReference type="ARBA" id="ARBA00005417"/>
    </source>
</evidence>
<keyword evidence="9 11" id="KW-0472">Membrane</keyword>
<dbReference type="FunFam" id="3.40.50.300:FF:000056">
    <property type="entry name" value="Cell division ATP-binding protein FtsE"/>
    <property type="match status" value="1"/>
</dbReference>
<dbReference type="InterPro" id="IPR015854">
    <property type="entry name" value="ABC_transpr_LolD-like"/>
</dbReference>
<dbReference type="AlphaFoldDB" id="A0A1H8VGB3"/>
<comment type="function">
    <text evidence="1">Part of the ABC transporter FtsEX involved in cellular division. Important for assembly or stability of the septal ring.</text>
</comment>
<keyword evidence="8 11" id="KW-0067">ATP-binding</keyword>
<dbReference type="Proteomes" id="UP000199657">
    <property type="component" value="Unassembled WGS sequence"/>
</dbReference>
<keyword evidence="10 11" id="KW-0131">Cell cycle</keyword>
<accession>A0A1H8VGB3</accession>
<dbReference type="SUPFAM" id="SSF52540">
    <property type="entry name" value="P-loop containing nucleoside triphosphate hydrolases"/>
    <property type="match status" value="1"/>
</dbReference>
<evidence type="ECO:0000256" key="5">
    <source>
        <dbReference type="ARBA" id="ARBA00022475"/>
    </source>
</evidence>
<dbReference type="NCBIfam" id="TIGR02673">
    <property type="entry name" value="FtsE"/>
    <property type="match status" value="1"/>
</dbReference>
<name>A0A1H8VGB3_9GAMM</name>
<dbReference type="RefSeq" id="WP_091646027.1">
    <property type="nucleotide sequence ID" value="NZ_FOEG01000012.1"/>
</dbReference>
<dbReference type="SMART" id="SM00382">
    <property type="entry name" value="AAA"/>
    <property type="match status" value="1"/>
</dbReference>
<dbReference type="GO" id="GO:0005886">
    <property type="term" value="C:plasma membrane"/>
    <property type="evidence" value="ECO:0007669"/>
    <property type="project" value="UniProtKB-SubCell"/>
</dbReference>
<evidence type="ECO:0000256" key="11">
    <source>
        <dbReference type="RuleBase" id="RU365094"/>
    </source>
</evidence>
<dbReference type="STRING" id="406100.SAMN04488052_11235"/>
<dbReference type="PROSITE" id="PS00211">
    <property type="entry name" value="ABC_TRANSPORTER_1"/>
    <property type="match status" value="1"/>
</dbReference>
<proteinExistence type="inferred from homology"/>
<evidence type="ECO:0000313" key="13">
    <source>
        <dbReference type="EMBL" id="SEP14247.1"/>
    </source>
</evidence>
<evidence type="ECO:0000256" key="9">
    <source>
        <dbReference type="ARBA" id="ARBA00023136"/>
    </source>
</evidence>
<evidence type="ECO:0000256" key="2">
    <source>
        <dbReference type="ARBA" id="ARBA00004202"/>
    </source>
</evidence>
<evidence type="ECO:0000313" key="14">
    <source>
        <dbReference type="Proteomes" id="UP000199657"/>
    </source>
</evidence>
<comment type="similarity">
    <text evidence="3 11">Belongs to the ABC transporter superfamily.</text>
</comment>
<keyword evidence="5 11" id="KW-1003">Cell membrane</keyword>
<dbReference type="PROSITE" id="PS50893">
    <property type="entry name" value="ABC_TRANSPORTER_2"/>
    <property type="match status" value="1"/>
</dbReference>
<dbReference type="InterPro" id="IPR005286">
    <property type="entry name" value="Cell_div_FtsE"/>
</dbReference>
<comment type="subcellular location">
    <subcellularLocation>
        <location evidence="11">Cell inner membrane</location>
        <topology evidence="11">Peripheral membrane protein</topology>
        <orientation evidence="11">Cytoplasmic side</orientation>
    </subcellularLocation>
    <subcellularLocation>
        <location evidence="2">Cell membrane</location>
        <topology evidence="2">Peripheral membrane protein</topology>
    </subcellularLocation>
</comment>